<evidence type="ECO:0000256" key="1">
    <source>
        <dbReference type="SAM" id="MobiDB-lite"/>
    </source>
</evidence>
<accession>A0AAN6YKL5</accession>
<reference evidence="2" key="1">
    <citation type="journal article" date="2023" name="Mol. Phylogenet. Evol.">
        <title>Genome-scale phylogeny and comparative genomics of the fungal order Sordariales.</title>
        <authorList>
            <person name="Hensen N."/>
            <person name="Bonometti L."/>
            <person name="Westerberg I."/>
            <person name="Brannstrom I.O."/>
            <person name="Guillou S."/>
            <person name="Cros-Aarteil S."/>
            <person name="Calhoun S."/>
            <person name="Haridas S."/>
            <person name="Kuo A."/>
            <person name="Mondo S."/>
            <person name="Pangilinan J."/>
            <person name="Riley R."/>
            <person name="LaButti K."/>
            <person name="Andreopoulos B."/>
            <person name="Lipzen A."/>
            <person name="Chen C."/>
            <person name="Yan M."/>
            <person name="Daum C."/>
            <person name="Ng V."/>
            <person name="Clum A."/>
            <person name="Steindorff A."/>
            <person name="Ohm R.A."/>
            <person name="Martin F."/>
            <person name="Silar P."/>
            <person name="Natvig D.O."/>
            <person name="Lalanne C."/>
            <person name="Gautier V."/>
            <person name="Ament-Velasquez S.L."/>
            <person name="Kruys A."/>
            <person name="Hutchinson M.I."/>
            <person name="Powell A.J."/>
            <person name="Barry K."/>
            <person name="Miller A.N."/>
            <person name="Grigoriev I.V."/>
            <person name="Debuchy R."/>
            <person name="Gladieux P."/>
            <person name="Hiltunen Thoren M."/>
            <person name="Johannesson H."/>
        </authorList>
    </citation>
    <scope>NUCLEOTIDE SEQUENCE</scope>
    <source>
        <strain evidence="2">PSN293</strain>
    </source>
</reference>
<evidence type="ECO:0000313" key="2">
    <source>
        <dbReference type="EMBL" id="KAK4217932.1"/>
    </source>
</evidence>
<dbReference type="EMBL" id="MU858056">
    <property type="protein sequence ID" value="KAK4217932.1"/>
    <property type="molecule type" value="Genomic_DNA"/>
</dbReference>
<reference evidence="2" key="2">
    <citation type="submission" date="2023-05" db="EMBL/GenBank/DDBJ databases">
        <authorList>
            <consortium name="Lawrence Berkeley National Laboratory"/>
            <person name="Steindorff A."/>
            <person name="Hensen N."/>
            <person name="Bonometti L."/>
            <person name="Westerberg I."/>
            <person name="Brannstrom I.O."/>
            <person name="Guillou S."/>
            <person name="Cros-Aarteil S."/>
            <person name="Calhoun S."/>
            <person name="Haridas S."/>
            <person name="Kuo A."/>
            <person name="Mondo S."/>
            <person name="Pangilinan J."/>
            <person name="Riley R."/>
            <person name="Labutti K."/>
            <person name="Andreopoulos B."/>
            <person name="Lipzen A."/>
            <person name="Chen C."/>
            <person name="Yanf M."/>
            <person name="Daum C."/>
            <person name="Ng V."/>
            <person name="Clum A."/>
            <person name="Ohm R."/>
            <person name="Martin F."/>
            <person name="Silar P."/>
            <person name="Natvig D."/>
            <person name="Lalanne C."/>
            <person name="Gautier V."/>
            <person name="Ament-Velasquez S.L."/>
            <person name="Kruys A."/>
            <person name="Hutchinson M.I."/>
            <person name="Powell A.J."/>
            <person name="Barry K."/>
            <person name="Miller A.N."/>
            <person name="Grigoriev I.V."/>
            <person name="Debuchy R."/>
            <person name="Gladieux P."/>
            <person name="Thoren M.H."/>
            <person name="Johannesson H."/>
        </authorList>
    </citation>
    <scope>NUCLEOTIDE SEQUENCE</scope>
    <source>
        <strain evidence="2">PSN293</strain>
    </source>
</reference>
<protein>
    <submittedName>
        <fullName evidence="2">Uncharacterized protein</fullName>
    </submittedName>
</protein>
<sequence>MVGSQLKQRGQALPGVVFTNPSAAPSGWETHESVKDQQTIARKDLPTCQPNWHPQLKYPPKFNLVASSPRSILPERLFSSPPFPSLSSSLDWKQQPHQQRVARERTGRKRRRHPPTLFEVDRRGVGTCFGHVSQGHKSESACANLQEDPVSSRSCSLIAPGLFPKVGICPTVRVPNERRVGETGSAFLAATAHCPGDLLPPKMGGLGLTCPPAHHCASVPACA</sequence>
<feature type="region of interest" description="Disordered" evidence="1">
    <location>
        <begin position="87"/>
        <end position="115"/>
    </location>
</feature>
<gene>
    <name evidence="2" type="ORF">QBC37DRAFT_396213</name>
</gene>
<dbReference type="AlphaFoldDB" id="A0AAN6YKL5"/>
<keyword evidence="3" id="KW-1185">Reference proteome</keyword>
<proteinExistence type="predicted"/>
<feature type="region of interest" description="Disordered" evidence="1">
    <location>
        <begin position="1"/>
        <end position="37"/>
    </location>
</feature>
<organism evidence="2 3">
    <name type="scientific">Rhypophila decipiens</name>
    <dbReference type="NCBI Taxonomy" id="261697"/>
    <lineage>
        <taxon>Eukaryota</taxon>
        <taxon>Fungi</taxon>
        <taxon>Dikarya</taxon>
        <taxon>Ascomycota</taxon>
        <taxon>Pezizomycotina</taxon>
        <taxon>Sordariomycetes</taxon>
        <taxon>Sordariomycetidae</taxon>
        <taxon>Sordariales</taxon>
        <taxon>Naviculisporaceae</taxon>
        <taxon>Rhypophila</taxon>
    </lineage>
</organism>
<name>A0AAN6YKL5_9PEZI</name>
<evidence type="ECO:0000313" key="3">
    <source>
        <dbReference type="Proteomes" id="UP001301769"/>
    </source>
</evidence>
<dbReference type="Proteomes" id="UP001301769">
    <property type="component" value="Unassembled WGS sequence"/>
</dbReference>
<comment type="caution">
    <text evidence="2">The sequence shown here is derived from an EMBL/GenBank/DDBJ whole genome shotgun (WGS) entry which is preliminary data.</text>
</comment>